<dbReference type="STRING" id="981540.SGPB_1124"/>
<sequence>MKPTITFTVNNQVISRDEIKKMERSRYDLVYQELMKKGFSPKVNGKAICLESLPKQSLQDLKEGLAQFREDMGRQKILEIYADDLKKGDVMWHDFAQKSAYRKNLKIGEVEVETHGITLEQFLLFNQSLAKKNNLYLPSTIHPEHYYFEAGPHESQIIIERFGQYKYPVFLSLEQPDKDDTFKPVPLDQDTVFTMRGVTRLMSDKSDTKIVGMHQFKQSKDGMKVKLGVYLPEAVPDEMVSGHQWHLMVEFLNGLEAASQITVKWYQKLMLKVVLAVIRKRNRA</sequence>
<accession>F5X6Z3</accession>
<evidence type="ECO:0000313" key="2">
    <source>
        <dbReference type="Proteomes" id="UP000007946"/>
    </source>
</evidence>
<organism evidence="1 2">
    <name type="scientific">Streptococcus pasteurianus (strain ATCC 43144 / JCM 5346 / CCUG 46074 / CDC 1723-81)</name>
    <dbReference type="NCBI Taxonomy" id="981540"/>
    <lineage>
        <taxon>Bacteria</taxon>
        <taxon>Bacillati</taxon>
        <taxon>Bacillota</taxon>
        <taxon>Bacilli</taxon>
        <taxon>Lactobacillales</taxon>
        <taxon>Streptococcaceae</taxon>
        <taxon>Streptococcus</taxon>
    </lineage>
</organism>
<dbReference type="HOGENOM" id="CLU_959081_0_0_9"/>
<proteinExistence type="predicted"/>
<dbReference type="Proteomes" id="UP000007946">
    <property type="component" value="Chromosome"/>
</dbReference>
<protein>
    <submittedName>
        <fullName evidence="1">Uncharacterized protein</fullName>
    </submittedName>
</protein>
<name>F5X6Z3_STRPX</name>
<reference evidence="1 2" key="1">
    <citation type="journal article" date="2011" name="PLoS ONE">
        <title>Sequencing and comparative genome analysis of two pathogenic Streptococcus gallolyticus subspecies: genome plasticity, adaptation and virulence.</title>
        <authorList>
            <person name="Lin I.-H."/>
            <person name="Liu T.-T."/>
            <person name="Teng Y.-T."/>
            <person name="Wu H.-L."/>
            <person name="Liu Y.-M."/>
            <person name="Wu K.-M."/>
            <person name="Chang C.-H."/>
            <person name="Hsu M.-T."/>
        </authorList>
    </citation>
    <scope>NUCLEOTIDE SEQUENCE [LARGE SCALE GENOMIC DNA]</scope>
    <source>
        <strain evidence="2">ATCC 43144 / JCM 5346 / CDC 1723-81</strain>
    </source>
</reference>
<gene>
    <name evidence="1" type="ordered locus">SGPB_1124</name>
</gene>
<dbReference type="EMBL" id="AP012054">
    <property type="protein sequence ID" value="BAK30183.1"/>
    <property type="molecule type" value="Genomic_DNA"/>
</dbReference>
<dbReference type="AlphaFoldDB" id="F5X6Z3"/>
<evidence type="ECO:0000313" key="1">
    <source>
        <dbReference type="EMBL" id="BAK30183.1"/>
    </source>
</evidence>
<dbReference type="KEGG" id="stb:SGPB_1124"/>
<dbReference type="RefSeq" id="WP_013851919.1">
    <property type="nucleotide sequence ID" value="NC_015600.1"/>
</dbReference>
<keyword evidence="2" id="KW-1185">Reference proteome</keyword>